<dbReference type="AlphaFoldDB" id="Q9PH70"/>
<dbReference type="HOGENOM" id="CLU_3031523_0_0_6"/>
<dbReference type="KEGG" id="xfa:XF_0076"/>
<name>Q9PH70_XYLFA</name>
<accession>Q9PH70</accession>
<dbReference type="Proteomes" id="UP000000812">
    <property type="component" value="Chromosome"/>
</dbReference>
<gene>
    <name evidence="1" type="ordered locus">XF_0076</name>
</gene>
<protein>
    <submittedName>
        <fullName evidence="1">Uncharacterized protein</fullName>
    </submittedName>
</protein>
<dbReference type="STRING" id="160492.XF_0076"/>
<evidence type="ECO:0000313" key="1">
    <source>
        <dbReference type="EMBL" id="AAF82889.1"/>
    </source>
</evidence>
<evidence type="ECO:0000313" key="2">
    <source>
        <dbReference type="Proteomes" id="UP000000812"/>
    </source>
</evidence>
<sequence>MNTSDKAHAKHFQHLQNDQKANLNIRFKLERTSLSKAIHNGRITAKWPTARSHGH</sequence>
<reference evidence="1 2" key="1">
    <citation type="journal article" date="2000" name="Nature">
        <title>The genome sequence of the plant pathogen Xylella fastidiosa.</title>
        <authorList>
            <person name="Simpson A.J."/>
            <person name="Reinach F.C."/>
            <person name="Arruda P."/>
            <person name="Abreu F.A."/>
            <person name="Acencio M."/>
            <person name="Alvarenga R."/>
            <person name="Alves L.M."/>
            <person name="Araya J.E."/>
            <person name="Baia G.S."/>
            <person name="Baptista C.S."/>
            <person name="Barros M.H."/>
            <person name="Bonaccorsi E.D."/>
            <person name="Bordin S."/>
            <person name="Bove J.M."/>
            <person name="Briones M.R."/>
            <person name="Bueno M.R."/>
            <person name="Camargo A.A."/>
            <person name="Camargo L.E."/>
            <person name="Carraro D.M."/>
            <person name="Carrer H."/>
            <person name="Colauto N.B."/>
            <person name="Colombo C."/>
            <person name="Costa F.F."/>
            <person name="Costa M.C."/>
            <person name="Costa-Neto C.M."/>
            <person name="Coutinho L.L."/>
            <person name="Cristofani M."/>
            <person name="Dias-Neto E."/>
            <person name="Docena C."/>
            <person name="El-Dorry H."/>
            <person name="Facincani A.P."/>
            <person name="Ferreira A.J."/>
            <person name="Ferreira V.C."/>
            <person name="Ferro J.A."/>
            <person name="Fraga J.S."/>
            <person name="Franca S.C."/>
            <person name="Franco M.C."/>
            <person name="Frohme M."/>
            <person name="Furlan L.R."/>
            <person name="Garnier M."/>
            <person name="Goldman G.H."/>
            <person name="Goldman M.H."/>
            <person name="Gomes S.L."/>
            <person name="Gruber A."/>
            <person name="Ho P.L."/>
            <person name="Hoheisel J.D."/>
            <person name="Junqueira M.L."/>
            <person name="Kemper E.L."/>
            <person name="Kitajima J.P."/>
            <person name="Krieger J.E."/>
            <person name="Kuramae E.E."/>
            <person name="Laigret F."/>
            <person name="Lambais M.R."/>
            <person name="Leite L.C."/>
            <person name="Lemos E.G."/>
            <person name="Lemos M.V."/>
            <person name="Lopes S.A."/>
            <person name="Lopes C.R."/>
            <person name="Machado J.A."/>
            <person name="Machado M.A."/>
            <person name="Madeira A.M."/>
            <person name="Madeira H.M."/>
            <person name="Marino C.L."/>
            <person name="Marques M.V."/>
            <person name="Martins E.A."/>
            <person name="Martins E.M."/>
            <person name="Matsukuma A.Y."/>
            <person name="Menck C.F."/>
            <person name="Miracca E.C."/>
            <person name="Miyaki C.Y."/>
            <person name="Monteriro-Vitorello C.B."/>
            <person name="Moon D.H."/>
            <person name="Nagai M.A."/>
            <person name="Nascimento A.L."/>
            <person name="Netto L.E."/>
            <person name="Nhani A.Jr."/>
            <person name="Nobrega F.G."/>
            <person name="Nunes L.R."/>
            <person name="Oliveira M.A."/>
            <person name="de Oliveira M.C."/>
            <person name="de Oliveira R.C."/>
            <person name="Palmieri D.A."/>
            <person name="Paris A."/>
            <person name="Peixoto B.R."/>
            <person name="Pereira G.A."/>
            <person name="Pereira H.A.Jr."/>
            <person name="Pesquero J.B."/>
            <person name="Quaggio R.B."/>
            <person name="Roberto P.G."/>
            <person name="Rodrigues V."/>
            <person name="de M Rosa A.J."/>
            <person name="de Rosa V.E.Jr."/>
            <person name="de Sa R.G."/>
            <person name="Santelli R.V."/>
            <person name="Sawasaki H.E."/>
            <person name="da Silva A.C."/>
            <person name="da Silva A.M."/>
            <person name="da Silva F.R."/>
            <person name="da Silva W.A.Jr."/>
            <person name="da Silveira J.F."/>
            <person name="Silvestri M.L."/>
            <person name="Siqueira W.J."/>
            <person name="de Souza A.A."/>
            <person name="de Souza A.P."/>
            <person name="Terenzi M.F."/>
            <person name="Truffi D."/>
            <person name="Tsai S.M."/>
            <person name="Tsuhako M.H."/>
            <person name="Vallada H."/>
            <person name="Van Sluys M.A."/>
            <person name="Verjovski-Almeida S."/>
            <person name="Vettore A.L."/>
            <person name="Zago M.A."/>
            <person name="Zatz M."/>
            <person name="Meidanis J."/>
            <person name="Setubal J.C."/>
        </authorList>
    </citation>
    <scope>NUCLEOTIDE SEQUENCE [LARGE SCALE GENOMIC DNA]</scope>
    <source>
        <strain evidence="1 2">9a5c</strain>
    </source>
</reference>
<dbReference type="PIR" id="C82850">
    <property type="entry name" value="C82850"/>
</dbReference>
<dbReference type="EMBL" id="AE003849">
    <property type="protein sequence ID" value="AAF82889.1"/>
    <property type="molecule type" value="Genomic_DNA"/>
</dbReference>
<organism evidence="1 2">
    <name type="scientific">Xylella fastidiosa (strain 9a5c)</name>
    <dbReference type="NCBI Taxonomy" id="160492"/>
    <lineage>
        <taxon>Bacteria</taxon>
        <taxon>Pseudomonadati</taxon>
        <taxon>Pseudomonadota</taxon>
        <taxon>Gammaproteobacteria</taxon>
        <taxon>Lysobacterales</taxon>
        <taxon>Lysobacteraceae</taxon>
        <taxon>Xylella</taxon>
    </lineage>
</organism>
<proteinExistence type="predicted"/>